<accession>A0ABN7URI9</accession>
<name>A0ABN7URI9_GIGMA</name>
<evidence type="ECO:0000313" key="2">
    <source>
        <dbReference type="Proteomes" id="UP000789901"/>
    </source>
</evidence>
<proteinExistence type="predicted"/>
<dbReference type="EMBL" id="CAJVQB010005364">
    <property type="protein sequence ID" value="CAG8659819.1"/>
    <property type="molecule type" value="Genomic_DNA"/>
</dbReference>
<reference evidence="1 2" key="1">
    <citation type="submission" date="2021-06" db="EMBL/GenBank/DDBJ databases">
        <authorList>
            <person name="Kallberg Y."/>
            <person name="Tangrot J."/>
            <person name="Rosling A."/>
        </authorList>
    </citation>
    <scope>NUCLEOTIDE SEQUENCE [LARGE SCALE GENOMIC DNA]</scope>
    <source>
        <strain evidence="1 2">120-4 pot B 10/14</strain>
    </source>
</reference>
<dbReference type="InterPro" id="IPR036397">
    <property type="entry name" value="RNaseH_sf"/>
</dbReference>
<dbReference type="InterPro" id="IPR012337">
    <property type="entry name" value="RNaseH-like_sf"/>
</dbReference>
<gene>
    <name evidence="1" type="ORF">GMARGA_LOCUS9821</name>
</gene>
<dbReference type="SUPFAM" id="SSF53098">
    <property type="entry name" value="Ribonuclease H-like"/>
    <property type="match status" value="1"/>
</dbReference>
<organism evidence="1 2">
    <name type="scientific">Gigaspora margarita</name>
    <dbReference type="NCBI Taxonomy" id="4874"/>
    <lineage>
        <taxon>Eukaryota</taxon>
        <taxon>Fungi</taxon>
        <taxon>Fungi incertae sedis</taxon>
        <taxon>Mucoromycota</taxon>
        <taxon>Glomeromycotina</taxon>
        <taxon>Glomeromycetes</taxon>
        <taxon>Diversisporales</taxon>
        <taxon>Gigasporaceae</taxon>
        <taxon>Gigaspora</taxon>
    </lineage>
</organism>
<dbReference type="Proteomes" id="UP000789901">
    <property type="component" value="Unassembled WGS sequence"/>
</dbReference>
<comment type="caution">
    <text evidence="1">The sequence shown here is derived from an EMBL/GenBank/DDBJ whole genome shotgun (WGS) entry which is preliminary data.</text>
</comment>
<sequence>MPEIKIRSGGKTREKKPKWFSLLEGKIIENAEERTIKPKWISGQANQFESSVSLLKISNDKRKKEWVLSKEGEVFKIKEKKEKTIQVEHWRTVSEVAKSETRIEKCSGCEYNRSIVEGNCTTHIKFDEGWKVILKNTISRIESSTQMQANFNLTSLARETYNKDPPENEQEFKNLCYLESPKKELILQAELNEKVKEKEEVSFEEISAYTTGWPSSTRAELLAIWIATLLSPSKTEVVIKTDSAVSIINIETSKYTTMARQWLKQKNLDLLLLIRKAIFIKEIRLSLVKVKDHSNNR</sequence>
<evidence type="ECO:0000313" key="1">
    <source>
        <dbReference type="EMBL" id="CAG8659819.1"/>
    </source>
</evidence>
<dbReference type="Gene3D" id="3.30.420.10">
    <property type="entry name" value="Ribonuclease H-like superfamily/Ribonuclease H"/>
    <property type="match status" value="1"/>
</dbReference>
<keyword evidence="2" id="KW-1185">Reference proteome</keyword>
<protein>
    <submittedName>
        <fullName evidence="1">12041_t:CDS:1</fullName>
    </submittedName>
</protein>